<sequence>MFSAFKAARQLHEMLWYLAEAQTRAFDPDTSRRAVQLRNTVEQAVRGELPELLSLDIRDLHSQVRSTLMDVSAEVRASYFAAGDDHLDPALTPGADLMGSNLSSRRLCGADLRGACLIAADLRGSDLSGVDLLGADLRDVRLERADLSKALYLTQPQLNAAKGNRATLLPSDLEMPPHWHNR</sequence>
<protein>
    <submittedName>
        <fullName evidence="1">Uncharacterized protein YjbI with pentapeptide repeats</fullName>
    </submittedName>
</protein>
<dbReference type="Proteomes" id="UP001242995">
    <property type="component" value="Unassembled WGS sequence"/>
</dbReference>
<dbReference type="SUPFAM" id="SSF141571">
    <property type="entry name" value="Pentapeptide repeat-like"/>
    <property type="match status" value="1"/>
</dbReference>
<evidence type="ECO:0000313" key="3">
    <source>
        <dbReference type="Proteomes" id="UP001230951"/>
    </source>
</evidence>
<dbReference type="RefSeq" id="WP_306963977.1">
    <property type="nucleotide sequence ID" value="NZ_JAUSRG010000020.1"/>
</dbReference>
<keyword evidence="3" id="KW-1185">Reference proteome</keyword>
<dbReference type="PANTHER" id="PTHR14136:SF37">
    <property type="entry name" value="PENTAPEPTIDE REPEAT-CONTAINING PROTEIN"/>
    <property type="match status" value="1"/>
</dbReference>
<accession>A0AAW8DLB1</accession>
<dbReference type="InterPro" id="IPR051082">
    <property type="entry name" value="Pentapeptide-BTB/POZ_domain"/>
</dbReference>
<proteinExistence type="predicted"/>
<dbReference type="Pfam" id="PF00805">
    <property type="entry name" value="Pentapeptide"/>
    <property type="match status" value="1"/>
</dbReference>
<evidence type="ECO:0000313" key="1">
    <source>
        <dbReference type="EMBL" id="MDP9907326.1"/>
    </source>
</evidence>
<evidence type="ECO:0000313" key="4">
    <source>
        <dbReference type="Proteomes" id="UP001242995"/>
    </source>
</evidence>
<dbReference type="PANTHER" id="PTHR14136">
    <property type="entry name" value="BTB_POZ DOMAIN-CONTAINING PROTEIN KCTD9"/>
    <property type="match status" value="1"/>
</dbReference>
<dbReference type="Proteomes" id="UP001230951">
    <property type="component" value="Unassembled WGS sequence"/>
</dbReference>
<gene>
    <name evidence="1" type="ORF">J2S90_004318</name>
    <name evidence="2" type="ORF">J2S93_004254</name>
</gene>
<dbReference type="Gene3D" id="2.160.20.80">
    <property type="entry name" value="E3 ubiquitin-protein ligase SopA"/>
    <property type="match status" value="1"/>
</dbReference>
<reference evidence="1 3" key="1">
    <citation type="submission" date="2023-07" db="EMBL/GenBank/DDBJ databases">
        <title>Sorghum-associated microbial communities from plants grown in Nebraska, USA.</title>
        <authorList>
            <person name="Schachtman D."/>
        </authorList>
    </citation>
    <scope>NUCLEOTIDE SEQUENCE</scope>
    <source>
        <strain evidence="1">DS1006</strain>
        <strain evidence="2 3">DS1016</strain>
    </source>
</reference>
<evidence type="ECO:0000313" key="2">
    <source>
        <dbReference type="EMBL" id="MDQ0182797.1"/>
    </source>
</evidence>
<dbReference type="InterPro" id="IPR001646">
    <property type="entry name" value="5peptide_repeat"/>
</dbReference>
<name>A0AAW8DLB1_9MICC</name>
<dbReference type="EMBL" id="JAUSRG010000020">
    <property type="protein sequence ID" value="MDP9907326.1"/>
    <property type="molecule type" value="Genomic_DNA"/>
</dbReference>
<dbReference type="EMBL" id="JAUSTF010000016">
    <property type="protein sequence ID" value="MDQ0182797.1"/>
    <property type="molecule type" value="Genomic_DNA"/>
</dbReference>
<comment type="caution">
    <text evidence="1">The sequence shown here is derived from an EMBL/GenBank/DDBJ whole genome shotgun (WGS) entry which is preliminary data.</text>
</comment>
<dbReference type="AlphaFoldDB" id="A0AAW8DLB1"/>
<organism evidence="1 4">
    <name type="scientific">Arthrobacter bambusae</name>
    <dbReference type="NCBI Taxonomy" id="1338426"/>
    <lineage>
        <taxon>Bacteria</taxon>
        <taxon>Bacillati</taxon>
        <taxon>Actinomycetota</taxon>
        <taxon>Actinomycetes</taxon>
        <taxon>Micrococcales</taxon>
        <taxon>Micrococcaceae</taxon>
        <taxon>Arthrobacter</taxon>
    </lineage>
</organism>